<dbReference type="Proteomes" id="UP000796880">
    <property type="component" value="Unassembled WGS sequence"/>
</dbReference>
<evidence type="ECO:0000313" key="3">
    <source>
        <dbReference type="EMBL" id="KAF3443338.1"/>
    </source>
</evidence>
<proteinExistence type="predicted"/>
<feature type="region of interest" description="Disordered" evidence="2">
    <location>
        <begin position="224"/>
        <end position="244"/>
    </location>
</feature>
<feature type="compositionally biased region" description="Basic and acidic residues" evidence="2">
    <location>
        <begin position="230"/>
        <end position="244"/>
    </location>
</feature>
<organism evidence="3 4">
    <name type="scientific">Rhamnella rubrinervis</name>
    <dbReference type="NCBI Taxonomy" id="2594499"/>
    <lineage>
        <taxon>Eukaryota</taxon>
        <taxon>Viridiplantae</taxon>
        <taxon>Streptophyta</taxon>
        <taxon>Embryophyta</taxon>
        <taxon>Tracheophyta</taxon>
        <taxon>Spermatophyta</taxon>
        <taxon>Magnoliopsida</taxon>
        <taxon>eudicotyledons</taxon>
        <taxon>Gunneridae</taxon>
        <taxon>Pentapetalae</taxon>
        <taxon>rosids</taxon>
        <taxon>fabids</taxon>
        <taxon>Rosales</taxon>
        <taxon>Rhamnaceae</taxon>
        <taxon>rhamnoid group</taxon>
        <taxon>Rhamneae</taxon>
        <taxon>Rhamnella</taxon>
    </lineage>
</organism>
<evidence type="ECO:0000256" key="2">
    <source>
        <dbReference type="SAM" id="MobiDB-lite"/>
    </source>
</evidence>
<accession>A0A8K0H0F6</accession>
<feature type="coiled-coil region" evidence="1">
    <location>
        <begin position="172"/>
        <end position="206"/>
    </location>
</feature>
<reference evidence="3" key="1">
    <citation type="submission" date="2020-03" db="EMBL/GenBank/DDBJ databases">
        <title>A high-quality chromosome-level genome assembly of a woody plant with both climbing and erect habits, Rhamnella rubrinervis.</title>
        <authorList>
            <person name="Lu Z."/>
            <person name="Yang Y."/>
            <person name="Zhu X."/>
            <person name="Sun Y."/>
        </authorList>
    </citation>
    <scope>NUCLEOTIDE SEQUENCE</scope>
    <source>
        <strain evidence="3">BYM</strain>
        <tissue evidence="3">Leaf</tissue>
    </source>
</reference>
<evidence type="ECO:0000313" key="4">
    <source>
        <dbReference type="Proteomes" id="UP000796880"/>
    </source>
</evidence>
<gene>
    <name evidence="3" type="ORF">FNV43_RR13020</name>
</gene>
<keyword evidence="4" id="KW-1185">Reference proteome</keyword>
<protein>
    <submittedName>
        <fullName evidence="3">Uncharacterized protein</fullName>
    </submittedName>
</protein>
<dbReference type="EMBL" id="VOIH02000006">
    <property type="protein sequence ID" value="KAF3443338.1"/>
    <property type="molecule type" value="Genomic_DNA"/>
</dbReference>
<sequence>MRPQGGAIITWFGEGLAQTSEPGNGPVVMARNKFPWLECERPFRTCLKSGRLGFQDLILMDKVRPCIYISLDDLKQDSRWCWAGNLTVCGGAKFGINSLALEEGPRSSFCTKTIKGPISSNLTSSTMPSERPNLASKIVAPERQEEEITPIQKDIAGPSFTGGGTSMTDERVDQLLAQMEELVQSTRALQQQNEAQERINRQLLEAFNAVQNNSGQVRVDFNRTAAKTDLPSRGKAEPRKARCR</sequence>
<name>A0A8K0H0F6_9ROSA</name>
<comment type="caution">
    <text evidence="3">The sequence shown here is derived from an EMBL/GenBank/DDBJ whole genome shotgun (WGS) entry which is preliminary data.</text>
</comment>
<keyword evidence="1" id="KW-0175">Coiled coil</keyword>
<evidence type="ECO:0000256" key="1">
    <source>
        <dbReference type="SAM" id="Coils"/>
    </source>
</evidence>
<dbReference type="AlphaFoldDB" id="A0A8K0H0F6"/>